<evidence type="ECO:0000313" key="4">
    <source>
        <dbReference type="EMBL" id="NHC14752.1"/>
    </source>
</evidence>
<dbReference type="PRINTS" id="PR00411">
    <property type="entry name" value="PNDRDTASEI"/>
</dbReference>
<dbReference type="InterPro" id="IPR036188">
    <property type="entry name" value="FAD/NAD-bd_sf"/>
</dbReference>
<evidence type="ECO:0000259" key="3">
    <source>
        <dbReference type="Pfam" id="PF07992"/>
    </source>
</evidence>
<dbReference type="SUPFAM" id="SSF51905">
    <property type="entry name" value="FAD/NAD(P)-binding domain"/>
    <property type="match status" value="1"/>
</dbReference>
<sequence>MSAVEVAVVGAGPAGLAAAVTAARAGARVTVVDGARQAGGQYLRRPDVRGDGPAVRRARAASHTSRRAERLLAAALVEPRITWRLGSRVWQAQRTGDSTVLRLLGTGRHDADTVDELTAPVVVLATGAHDRVLPFPGWDLPGVVTAGGAQALLKGQGVLVGGRVLVAGTGPFLYAVAAGLAHAGARVAAVVDAADPLRWGGKLAAAGGVPGKALEGAAYAAALARHRVPLWRRRAVTRVEQRAGGGLRATTDAVDADWRVVPGASRTVDVEAVCVGHGFAPSVELALALGCGVRTDPRDRSVVAQVDGLQRSSVAGVLVAGEATGIGGSDLSMTEGALAGLEAARQVGHVPGDGEQMRTRLQQRRLHESRFADAMHAVHAVGQNWTGWLTDDTVLCRCEEVTVGRARGDIRDLGAEDARSLKLLTRVGMGPCQARMCGWAATRLLEEETGHAQEPTGFAARPLTTPVPLHALARTQEGISP</sequence>
<dbReference type="Gene3D" id="3.50.50.60">
    <property type="entry name" value="FAD/NAD(P)-binding domain"/>
    <property type="match status" value="2"/>
</dbReference>
<gene>
    <name evidence="4" type="ORF">G9H71_13265</name>
</gene>
<proteinExistence type="predicted"/>
<dbReference type="InterPro" id="IPR041854">
    <property type="entry name" value="BFD-like_2Fe2S-bd_dom_sf"/>
</dbReference>
<accession>A0ABX0GVD5</accession>
<protein>
    <submittedName>
        <fullName evidence="4">FAD-dependent oxidoreductase</fullName>
    </submittedName>
</protein>
<feature type="domain" description="FAD/NAD(P)-binding" evidence="3">
    <location>
        <begin position="5"/>
        <end position="324"/>
    </location>
</feature>
<name>A0ABX0GVD5_9ACTN</name>
<feature type="domain" description="BFD-like [2Fe-2S]-binding" evidence="2">
    <location>
        <begin position="395"/>
        <end position="447"/>
    </location>
</feature>
<comment type="caution">
    <text evidence="4">The sequence shown here is derived from an EMBL/GenBank/DDBJ whole genome shotgun (WGS) entry which is preliminary data.</text>
</comment>
<evidence type="ECO:0000256" key="1">
    <source>
        <dbReference type="ARBA" id="ARBA00023002"/>
    </source>
</evidence>
<dbReference type="InterPro" id="IPR017224">
    <property type="entry name" value="Opine_Oxase_asu/HCN_bsu"/>
</dbReference>
<dbReference type="EMBL" id="JAANNP010000010">
    <property type="protein sequence ID" value="NHC14752.1"/>
    <property type="molecule type" value="Genomic_DNA"/>
</dbReference>
<dbReference type="CDD" id="cd19946">
    <property type="entry name" value="GlpA-like_Fer2_BFD-like"/>
    <property type="match status" value="1"/>
</dbReference>
<dbReference type="Pfam" id="PF04324">
    <property type="entry name" value="Fer2_BFD"/>
    <property type="match status" value="1"/>
</dbReference>
<dbReference type="InterPro" id="IPR051691">
    <property type="entry name" value="Metab_Enz_Cyan_OpOx_G3PDH"/>
</dbReference>
<dbReference type="PRINTS" id="PR00368">
    <property type="entry name" value="FADPNR"/>
</dbReference>
<dbReference type="InterPro" id="IPR023753">
    <property type="entry name" value="FAD/NAD-binding_dom"/>
</dbReference>
<dbReference type="RefSeq" id="WP_166282582.1">
    <property type="nucleotide sequence ID" value="NZ_JAANNP010000010.1"/>
</dbReference>
<dbReference type="Gene3D" id="1.10.10.1100">
    <property type="entry name" value="BFD-like [2Fe-2S]-binding domain"/>
    <property type="match status" value="1"/>
</dbReference>
<dbReference type="Proteomes" id="UP000800981">
    <property type="component" value="Unassembled WGS sequence"/>
</dbReference>
<evidence type="ECO:0000259" key="2">
    <source>
        <dbReference type="Pfam" id="PF04324"/>
    </source>
</evidence>
<dbReference type="InterPro" id="IPR007419">
    <property type="entry name" value="BFD-like_2Fe2S-bd_dom"/>
</dbReference>
<dbReference type="Pfam" id="PF07992">
    <property type="entry name" value="Pyr_redox_2"/>
    <property type="match status" value="1"/>
</dbReference>
<dbReference type="PIRSF" id="PIRSF037495">
    <property type="entry name" value="Opine_OX_OoxA/HcnB"/>
    <property type="match status" value="1"/>
</dbReference>
<evidence type="ECO:0000313" key="5">
    <source>
        <dbReference type="Proteomes" id="UP000800981"/>
    </source>
</evidence>
<dbReference type="PANTHER" id="PTHR42949:SF3">
    <property type="entry name" value="ANAEROBIC GLYCEROL-3-PHOSPHATE DEHYDROGENASE SUBUNIT B"/>
    <property type="match status" value="1"/>
</dbReference>
<reference evidence="4 5" key="1">
    <citation type="submission" date="2020-03" db="EMBL/GenBank/DDBJ databases">
        <title>Two novel Motilibacter sp.</title>
        <authorList>
            <person name="Liu S."/>
        </authorList>
    </citation>
    <scope>NUCLEOTIDE SEQUENCE [LARGE SCALE GENOMIC DNA]</scope>
    <source>
        <strain evidence="4 5">E257</strain>
    </source>
</reference>
<keyword evidence="5" id="KW-1185">Reference proteome</keyword>
<organism evidence="4 5">
    <name type="scientific">Motilibacter deserti</name>
    <dbReference type="NCBI Taxonomy" id="2714956"/>
    <lineage>
        <taxon>Bacteria</taxon>
        <taxon>Bacillati</taxon>
        <taxon>Actinomycetota</taxon>
        <taxon>Actinomycetes</taxon>
        <taxon>Motilibacterales</taxon>
        <taxon>Motilibacteraceae</taxon>
        <taxon>Motilibacter</taxon>
    </lineage>
</organism>
<dbReference type="PANTHER" id="PTHR42949">
    <property type="entry name" value="ANAEROBIC GLYCEROL-3-PHOSPHATE DEHYDROGENASE SUBUNIT B"/>
    <property type="match status" value="1"/>
</dbReference>
<keyword evidence="1" id="KW-0560">Oxidoreductase</keyword>